<reference evidence="1" key="1">
    <citation type="journal article" date="2020" name="bioRxiv">
        <title>Comparative genomics of Chlamydomonas.</title>
        <authorList>
            <person name="Craig R.J."/>
            <person name="Hasan A.R."/>
            <person name="Ness R.W."/>
            <person name="Keightley P.D."/>
        </authorList>
    </citation>
    <scope>NUCLEOTIDE SEQUENCE</scope>
    <source>
        <strain evidence="1">CCAP 11/173</strain>
    </source>
</reference>
<proteinExistence type="predicted"/>
<keyword evidence="2" id="KW-1185">Reference proteome</keyword>
<dbReference type="Proteomes" id="UP000613740">
    <property type="component" value="Unassembled WGS sequence"/>
</dbReference>
<evidence type="ECO:0000313" key="2">
    <source>
        <dbReference type="Proteomes" id="UP000613740"/>
    </source>
</evidence>
<comment type="caution">
    <text evidence="1">The sequence shown here is derived from an EMBL/GenBank/DDBJ whole genome shotgun (WGS) entry which is preliminary data.</text>
</comment>
<protein>
    <submittedName>
        <fullName evidence="1">Uncharacterized protein</fullName>
    </submittedName>
</protein>
<evidence type="ECO:0000313" key="1">
    <source>
        <dbReference type="EMBL" id="KAG2433090.1"/>
    </source>
</evidence>
<dbReference type="AlphaFoldDB" id="A0A835VYY4"/>
<name>A0A835VYY4_9CHLO</name>
<gene>
    <name evidence="1" type="ORF">HYH02_012793</name>
</gene>
<dbReference type="OrthoDB" id="558858at2759"/>
<accession>A0A835VYY4</accession>
<organism evidence="1 2">
    <name type="scientific">Chlamydomonas schloesseri</name>
    <dbReference type="NCBI Taxonomy" id="2026947"/>
    <lineage>
        <taxon>Eukaryota</taxon>
        <taxon>Viridiplantae</taxon>
        <taxon>Chlorophyta</taxon>
        <taxon>core chlorophytes</taxon>
        <taxon>Chlorophyceae</taxon>
        <taxon>CS clade</taxon>
        <taxon>Chlamydomonadales</taxon>
        <taxon>Chlamydomonadaceae</taxon>
        <taxon>Chlamydomonas</taxon>
    </lineage>
</organism>
<sequence>MAEAAMVAVRAVSRLVGTLAGGLLLVWVISTSRLASGDVPVPAEIRLLDNDSSVSWSPPATATAAVAAAATTSYPVHLESMAEAAMVAVRAVSRLVGTLAGGLLLVWVISTSRLASGAHESVAAAAAPQAPEVGLVQHPAASKLPHLTVNGPAPAITTPAPAGAETATTQPATAIHVSTAEAATTKPTSLITQQQQQQQQQAVVRRAPVPTPATKKAIKKGMRKVLKKALRKIRLSAPCAKVAVRVLEAYDPAAAAGFALAGSAAVQKAVVVHSVGELVKAIHSSSGHAAAQIYSLAFTSERAHAAQQLAFDREVAAQAAQGVAVFVVVLGADFAQRAKLAAAEYCGRPELSALGAALDMQGAFGPDVALASLLPGAHARKDFMPPRLPCIAFGGLHQQSDVMWEAASAGPFVSTSDVDAETWALAAAMRVLPLSAPATLADAAETRRAQLHQLSCLQSKLQLGRQQQQQQAAGGGKIELWNAGYAAAARAATALAEAEAAEAEAVSIFSSSPSPSPSSSLSSTAAAYLPADMSHLVPTSEVDYLRRHAAATAAGKLLAVVRVSEAAWKDHGPAIRAALAAAAPCSSSSSSSFSSSSSSSSSVWAEPVLLPVGLGACGAHSLAIAAAGAGATAAAAAAALPALHVGGGGYLAEHWSAAADLLSGQAPAAGLSDMRQAIDLHAMRQRAWLRRREAVEAVVAEEQVGLMY</sequence>
<dbReference type="EMBL" id="JAEHOD010000064">
    <property type="protein sequence ID" value="KAG2433090.1"/>
    <property type="molecule type" value="Genomic_DNA"/>
</dbReference>